<dbReference type="InterPro" id="IPR024134">
    <property type="entry name" value="SOD_Cu/Zn_/chaperone"/>
</dbReference>
<dbReference type="PROSITE" id="PS00087">
    <property type="entry name" value="SOD_CU_ZN_1"/>
    <property type="match status" value="1"/>
</dbReference>
<reference evidence="7" key="1">
    <citation type="journal article" date="2014" name="Nature">
        <title>Elephant shark genome provides unique insights into gnathostome evolution.</title>
        <authorList>
            <consortium name="International Elephant Shark Genome Sequencing Consortium"/>
            <person name="Venkatesh B."/>
            <person name="Lee A.P."/>
            <person name="Ravi V."/>
            <person name="Maurya A.K."/>
            <person name="Lian M.M."/>
            <person name="Swann J.B."/>
            <person name="Ohta Y."/>
            <person name="Flajnik M.F."/>
            <person name="Sutoh Y."/>
            <person name="Kasahara M."/>
            <person name="Hoon S."/>
            <person name="Gangu V."/>
            <person name="Roy S.W."/>
            <person name="Irimia M."/>
            <person name="Korzh V."/>
            <person name="Kondrychyn I."/>
            <person name="Lim Z.W."/>
            <person name="Tay B.H."/>
            <person name="Tohari S."/>
            <person name="Kong K.W."/>
            <person name="Ho S."/>
            <person name="Lorente-Galdos B."/>
            <person name="Quilez J."/>
            <person name="Marques-Bonet T."/>
            <person name="Raney B.J."/>
            <person name="Ingham P.W."/>
            <person name="Tay A."/>
            <person name="Hillier L.W."/>
            <person name="Minx P."/>
            <person name="Boehm T."/>
            <person name="Wilson R.K."/>
            <person name="Brenner S."/>
            <person name="Warren W.C."/>
        </authorList>
    </citation>
    <scope>NUCLEOTIDE SEQUENCE</scope>
    <source>
        <tissue evidence="7">Brain</tissue>
    </source>
</reference>
<dbReference type="PRINTS" id="PR00068">
    <property type="entry name" value="CUZNDISMTASE"/>
</dbReference>
<dbReference type="InterPro" id="IPR036423">
    <property type="entry name" value="SOD-like_Cu/Zn_dom_sf"/>
</dbReference>
<organism evidence="7">
    <name type="scientific">Callorhinchus milii</name>
    <name type="common">Ghost shark</name>
    <dbReference type="NCBI Taxonomy" id="7868"/>
    <lineage>
        <taxon>Eukaryota</taxon>
        <taxon>Metazoa</taxon>
        <taxon>Chordata</taxon>
        <taxon>Craniata</taxon>
        <taxon>Vertebrata</taxon>
        <taxon>Chondrichthyes</taxon>
        <taxon>Holocephali</taxon>
        <taxon>Chimaeriformes</taxon>
        <taxon>Callorhinchidae</taxon>
        <taxon>Callorhinchus</taxon>
    </lineage>
</organism>
<dbReference type="Gene3D" id="2.60.40.200">
    <property type="entry name" value="Superoxide dismutase, copper/zinc binding domain"/>
    <property type="match status" value="1"/>
</dbReference>
<dbReference type="Pfam" id="PF00080">
    <property type="entry name" value="Sod_Cu"/>
    <property type="match status" value="1"/>
</dbReference>
<feature type="domain" description="Superoxide dismutase copper/zinc binding" evidence="6">
    <location>
        <begin position="16"/>
        <end position="150"/>
    </location>
</feature>
<comment type="cofactor">
    <cofactor evidence="1">
        <name>Zn(2+)</name>
        <dbReference type="ChEBI" id="CHEBI:29105"/>
    </cofactor>
</comment>
<evidence type="ECO:0000256" key="4">
    <source>
        <dbReference type="ARBA" id="ARBA00023008"/>
    </source>
</evidence>
<dbReference type="GO" id="GO:0006801">
    <property type="term" value="P:superoxide metabolic process"/>
    <property type="evidence" value="ECO:0007669"/>
    <property type="project" value="InterPro"/>
</dbReference>
<evidence type="ECO:0000256" key="3">
    <source>
        <dbReference type="ARBA" id="ARBA00022833"/>
    </source>
</evidence>
<dbReference type="InterPro" id="IPR018152">
    <property type="entry name" value="SOD_Cu/Zn_BS"/>
</dbReference>
<keyword evidence="3" id="KW-0862">Zinc</keyword>
<dbReference type="FunFam" id="2.60.40.200:FF:000004">
    <property type="entry name" value="Copper chaperone for superoxide dismutase"/>
    <property type="match status" value="1"/>
</dbReference>
<dbReference type="CDD" id="cd00305">
    <property type="entry name" value="Cu-Zn_Superoxide_Dismutase"/>
    <property type="match status" value="1"/>
</dbReference>
<dbReference type="EMBL" id="JW872113">
    <property type="protein sequence ID" value="AFP04631.1"/>
    <property type="molecule type" value="mRNA"/>
</dbReference>
<protein>
    <submittedName>
        <fullName evidence="7">Superoxide dismutase</fullName>
    </submittedName>
</protein>
<dbReference type="GeneID" id="103185515"/>
<evidence type="ECO:0000256" key="5">
    <source>
        <dbReference type="ARBA" id="ARBA00023157"/>
    </source>
</evidence>
<evidence type="ECO:0000256" key="2">
    <source>
        <dbReference type="ARBA" id="ARBA00022723"/>
    </source>
</evidence>
<keyword evidence="2" id="KW-0479">Metal-binding</keyword>
<accession>V9KZ79</accession>
<evidence type="ECO:0000256" key="1">
    <source>
        <dbReference type="ARBA" id="ARBA00001947"/>
    </source>
</evidence>
<dbReference type="InterPro" id="IPR001424">
    <property type="entry name" value="SOD_Cu_Zn_dom"/>
</dbReference>
<evidence type="ECO:0000259" key="6">
    <source>
        <dbReference type="Pfam" id="PF00080"/>
    </source>
</evidence>
<dbReference type="RefSeq" id="XP_042190150.1">
    <property type="nucleotide sequence ID" value="XM_042334216.1"/>
</dbReference>
<name>V9KZ79_CALMI</name>
<dbReference type="AlphaFoldDB" id="V9KZ79"/>
<evidence type="ECO:0000313" key="7">
    <source>
        <dbReference type="EMBL" id="AFP04631.1"/>
    </source>
</evidence>
<keyword evidence="4" id="KW-0186">Copper</keyword>
<dbReference type="GO" id="GO:0005507">
    <property type="term" value="F:copper ion binding"/>
    <property type="evidence" value="ECO:0007669"/>
    <property type="project" value="InterPro"/>
</dbReference>
<dbReference type="SUPFAM" id="SSF49329">
    <property type="entry name" value="Cu,Zn superoxide dismutase-like"/>
    <property type="match status" value="1"/>
</dbReference>
<dbReference type="KEGG" id="cmk:103185515"/>
<keyword evidence="5" id="KW-1015">Disulfide bond</keyword>
<proteinExistence type="evidence at transcript level"/>
<sequence>MTTTKAVCLLRGHSSVVGTCTFKAIANGHVVIQGEISGLTPGKHGIHIHLYGDVSDGCASVGPHYNPCNETHGAPQDKKRHVGDLGNVEANENGVAIFELEDRLLRLTGKHNIIGRSVVVHQNEDDLGKGNNEETHITGNVGEGIAWGIIGIDN</sequence>
<dbReference type="OrthoDB" id="2015551at2759"/>
<dbReference type="PANTHER" id="PTHR10003">
    <property type="entry name" value="SUPEROXIDE DISMUTASE CU-ZN -RELATED"/>
    <property type="match status" value="1"/>
</dbReference>